<evidence type="ECO:0000256" key="1">
    <source>
        <dbReference type="SAM" id="MobiDB-lite"/>
    </source>
</evidence>
<comment type="caution">
    <text evidence="2">The sequence shown here is derived from an EMBL/GenBank/DDBJ whole genome shotgun (WGS) entry which is preliminary data.</text>
</comment>
<proteinExistence type="predicted"/>
<feature type="compositionally biased region" description="Basic and acidic residues" evidence="1">
    <location>
        <begin position="83"/>
        <end position="97"/>
    </location>
</feature>
<evidence type="ECO:0000313" key="3">
    <source>
        <dbReference type="Proteomes" id="UP000734854"/>
    </source>
</evidence>
<reference evidence="2 3" key="1">
    <citation type="submission" date="2020-08" db="EMBL/GenBank/DDBJ databases">
        <title>Plant Genome Project.</title>
        <authorList>
            <person name="Zhang R.-G."/>
        </authorList>
    </citation>
    <scope>NUCLEOTIDE SEQUENCE [LARGE SCALE GENOMIC DNA]</scope>
    <source>
        <tissue evidence="2">Rhizome</tissue>
    </source>
</reference>
<gene>
    <name evidence="2" type="ORF">ZIOFF_026906</name>
</gene>
<feature type="region of interest" description="Disordered" evidence="1">
    <location>
        <begin position="83"/>
        <end position="103"/>
    </location>
</feature>
<name>A0A8J5H5G7_ZINOF</name>
<keyword evidence="3" id="KW-1185">Reference proteome</keyword>
<accession>A0A8J5H5G7</accession>
<organism evidence="2 3">
    <name type="scientific">Zingiber officinale</name>
    <name type="common">Ginger</name>
    <name type="synonym">Amomum zingiber</name>
    <dbReference type="NCBI Taxonomy" id="94328"/>
    <lineage>
        <taxon>Eukaryota</taxon>
        <taxon>Viridiplantae</taxon>
        <taxon>Streptophyta</taxon>
        <taxon>Embryophyta</taxon>
        <taxon>Tracheophyta</taxon>
        <taxon>Spermatophyta</taxon>
        <taxon>Magnoliopsida</taxon>
        <taxon>Liliopsida</taxon>
        <taxon>Zingiberales</taxon>
        <taxon>Zingiberaceae</taxon>
        <taxon>Zingiber</taxon>
    </lineage>
</organism>
<dbReference type="EMBL" id="JACMSC010000007">
    <property type="protein sequence ID" value="KAG6516441.1"/>
    <property type="molecule type" value="Genomic_DNA"/>
</dbReference>
<dbReference type="Proteomes" id="UP000734854">
    <property type="component" value="Unassembled WGS sequence"/>
</dbReference>
<sequence length="166" mass="19034">MIEWAFLVSCLTKGCAGEGEERLVSGSRIGKMQNESGILSSAFREKRCLCERDWRQMRWGRIKMREILLCWRRLVEERCRMEEREDRPEREMEKRDGGMAGGGLRWKESDARNGCSISVLDSPFYIFVLHTGATSACSSLQSPEERLMRAIFRGKSMSIRLGSVSA</sequence>
<evidence type="ECO:0000313" key="2">
    <source>
        <dbReference type="EMBL" id="KAG6516441.1"/>
    </source>
</evidence>
<protein>
    <submittedName>
        <fullName evidence="2">Uncharacterized protein</fullName>
    </submittedName>
</protein>
<dbReference type="AlphaFoldDB" id="A0A8J5H5G7"/>